<gene>
    <name evidence="1" type="ORF">DLM78_15685</name>
</gene>
<protein>
    <submittedName>
        <fullName evidence="1">Uncharacterized protein</fullName>
    </submittedName>
</protein>
<accession>A0A8B3CQA5</accession>
<name>A0A8B3CQA5_9LEPT</name>
<proteinExistence type="predicted"/>
<dbReference type="EMBL" id="QHCS01000004">
    <property type="protein sequence ID" value="RHX84876.1"/>
    <property type="molecule type" value="Genomic_DNA"/>
</dbReference>
<dbReference type="Proteomes" id="UP000266669">
    <property type="component" value="Unassembled WGS sequence"/>
</dbReference>
<dbReference type="AlphaFoldDB" id="A0A8B3CQA5"/>
<reference evidence="2" key="1">
    <citation type="submission" date="2018-05" db="EMBL/GenBank/DDBJ databases">
        <title>Leptospira yasudae sp. nov. and Leptospira stimsonii sp. nov., two pathogenic species of the genus Leptospira isolated from environmental sources.</title>
        <authorList>
            <person name="Casanovas-Massana A."/>
            <person name="Hamond C."/>
            <person name="Santos L.A."/>
            <person name="Hacker K.P."/>
            <person name="Balassiano I."/>
            <person name="Medeiros M.A."/>
            <person name="Reis M.G."/>
            <person name="Ko A.I."/>
            <person name="Wunder E.A."/>
        </authorList>
    </citation>
    <scope>NUCLEOTIDE SEQUENCE [LARGE SCALE GENOMIC DNA]</scope>
    <source>
        <strain evidence="2">AMB6-RJ</strain>
    </source>
</reference>
<evidence type="ECO:0000313" key="2">
    <source>
        <dbReference type="Proteomes" id="UP000266669"/>
    </source>
</evidence>
<comment type="caution">
    <text evidence="1">The sequence shown here is derived from an EMBL/GenBank/DDBJ whole genome shotgun (WGS) entry which is preliminary data.</text>
</comment>
<evidence type="ECO:0000313" key="1">
    <source>
        <dbReference type="EMBL" id="RHX84876.1"/>
    </source>
</evidence>
<organism evidence="1 2">
    <name type="scientific">Leptospira stimsonii</name>
    <dbReference type="NCBI Taxonomy" id="2202203"/>
    <lineage>
        <taxon>Bacteria</taxon>
        <taxon>Pseudomonadati</taxon>
        <taxon>Spirochaetota</taxon>
        <taxon>Spirochaetia</taxon>
        <taxon>Leptospirales</taxon>
        <taxon>Leptospiraceae</taxon>
        <taxon>Leptospira</taxon>
    </lineage>
</organism>
<sequence>MFFRKFNEYFFSVYYENVKITKTRVNRMTLVLGEETSQREENCFIEIGGFSLTCSSYDSSVKSRAPHPDWVEEERWREKVGRLSYITKTEFYQGQNRAVALSELRQRFSLIFVRAPTASRSLETPTKR</sequence>